<dbReference type="VEuPathDB" id="FungiDB:PC110_g19398"/>
<comment type="caution">
    <text evidence="5">The sequence shown here is derived from an EMBL/GenBank/DDBJ whole genome shotgun (WGS) entry which is preliminary data.</text>
</comment>
<organism evidence="5 6">
    <name type="scientific">Phytophthora cactorum</name>
    <dbReference type="NCBI Taxonomy" id="29920"/>
    <lineage>
        <taxon>Eukaryota</taxon>
        <taxon>Sar</taxon>
        <taxon>Stramenopiles</taxon>
        <taxon>Oomycota</taxon>
        <taxon>Peronosporomycetes</taxon>
        <taxon>Peronosporales</taxon>
        <taxon>Peronosporaceae</taxon>
        <taxon>Phytophthora</taxon>
    </lineage>
</organism>
<dbReference type="EMBL" id="RCML01000656">
    <property type="protein sequence ID" value="KAG2971709.1"/>
    <property type="molecule type" value="Genomic_DNA"/>
</dbReference>
<dbReference type="AlphaFoldDB" id="A0A8T1GXG8"/>
<evidence type="ECO:0000313" key="4">
    <source>
        <dbReference type="EMBL" id="KAG2971709.1"/>
    </source>
</evidence>
<evidence type="ECO:0000313" key="2">
    <source>
        <dbReference type="EMBL" id="KAG2849900.1"/>
    </source>
</evidence>
<dbReference type="Proteomes" id="UP000760860">
    <property type="component" value="Unassembled WGS sequence"/>
</dbReference>
<dbReference type="Proteomes" id="UP000736787">
    <property type="component" value="Unassembled WGS sequence"/>
</dbReference>
<proteinExistence type="predicted"/>
<evidence type="ECO:0000256" key="1">
    <source>
        <dbReference type="SAM" id="Coils"/>
    </source>
</evidence>
<keyword evidence="1" id="KW-0175">Coiled coil</keyword>
<name>A0A8T1GXG8_9STRA</name>
<accession>A0A8T1GXG8</accession>
<dbReference type="Proteomes" id="UP000735874">
    <property type="component" value="Unassembled WGS sequence"/>
</dbReference>
<gene>
    <name evidence="2" type="ORF">PC113_g17278</name>
    <name evidence="3" type="ORF">PC117_g16337</name>
    <name evidence="4" type="ORF">PC118_g16148</name>
    <name evidence="5" type="ORF">PC129_g24075</name>
</gene>
<reference evidence="5" key="1">
    <citation type="submission" date="2018-05" db="EMBL/GenBank/DDBJ databases">
        <title>Effector identification in a new, highly contiguous assembly of the strawberry crown rot pathogen Phytophthora cactorum.</title>
        <authorList>
            <person name="Armitage A.D."/>
            <person name="Nellist C.F."/>
            <person name="Bates H."/>
            <person name="Vickerstaff R.J."/>
            <person name="Harrison R.J."/>
        </authorList>
    </citation>
    <scope>NUCLEOTIDE SEQUENCE</scope>
    <source>
        <strain evidence="2">15-7</strain>
        <strain evidence="3">4040</strain>
        <strain evidence="4">P415</strain>
        <strain evidence="5">P421</strain>
    </source>
</reference>
<dbReference type="Proteomes" id="UP000697107">
    <property type="component" value="Unassembled WGS sequence"/>
</dbReference>
<evidence type="ECO:0000313" key="6">
    <source>
        <dbReference type="Proteomes" id="UP000760860"/>
    </source>
</evidence>
<feature type="coiled-coil region" evidence="1">
    <location>
        <begin position="85"/>
        <end position="112"/>
    </location>
</feature>
<evidence type="ECO:0000313" key="3">
    <source>
        <dbReference type="EMBL" id="KAG2921105.1"/>
    </source>
</evidence>
<protein>
    <recommendedName>
        <fullName evidence="7">BZIP domain-containing protein</fullName>
    </recommendedName>
</protein>
<dbReference type="EMBL" id="RCMV01003235">
    <property type="protein sequence ID" value="KAG3199557.1"/>
    <property type="molecule type" value="Genomic_DNA"/>
</dbReference>
<dbReference type="EMBL" id="RCMK01000575">
    <property type="protein sequence ID" value="KAG2921105.1"/>
    <property type="molecule type" value="Genomic_DNA"/>
</dbReference>
<evidence type="ECO:0008006" key="7">
    <source>
        <dbReference type="Google" id="ProtNLM"/>
    </source>
</evidence>
<sequence>MTRSGKEELILLSDKKRKQSEQTFTSYWQREDGQDDGINTNAVSTIKSTEFDDSLEEWQRLSMQRRLKNRRENQRRYRKKQDEFTTNLERHIQQLRDEIKKLQQHVRRCSTVNIGVWNVALEYYVRFRGLNTQDACSQLEFLRATMAPDVVLSGGFGPYELAKS</sequence>
<dbReference type="EMBL" id="RCMG01000736">
    <property type="protein sequence ID" value="KAG2849900.1"/>
    <property type="molecule type" value="Genomic_DNA"/>
</dbReference>
<evidence type="ECO:0000313" key="5">
    <source>
        <dbReference type="EMBL" id="KAG3199557.1"/>
    </source>
</evidence>